<organism evidence="2 3">
    <name type="scientific">Catenuloplanes nepalensis</name>
    <dbReference type="NCBI Taxonomy" id="587533"/>
    <lineage>
        <taxon>Bacteria</taxon>
        <taxon>Bacillati</taxon>
        <taxon>Actinomycetota</taxon>
        <taxon>Actinomycetes</taxon>
        <taxon>Micromonosporales</taxon>
        <taxon>Micromonosporaceae</taxon>
        <taxon>Catenuloplanes</taxon>
    </lineage>
</organism>
<accession>A0ABT9MPU9</accession>
<gene>
    <name evidence="2" type="ORF">J2S43_001957</name>
</gene>
<name>A0ABT9MPU9_9ACTN</name>
<keyword evidence="3" id="KW-1185">Reference proteome</keyword>
<feature type="coiled-coil region" evidence="1">
    <location>
        <begin position="14"/>
        <end position="41"/>
    </location>
</feature>
<protein>
    <submittedName>
        <fullName evidence="2">Uncharacterized protein YdhG (YjbR/CyaY superfamily)</fullName>
    </submittedName>
</protein>
<evidence type="ECO:0000313" key="3">
    <source>
        <dbReference type="Proteomes" id="UP001240984"/>
    </source>
</evidence>
<reference evidence="2 3" key="1">
    <citation type="submission" date="2023-07" db="EMBL/GenBank/DDBJ databases">
        <title>Sequencing the genomes of 1000 actinobacteria strains.</title>
        <authorList>
            <person name="Klenk H.-P."/>
        </authorList>
    </citation>
    <scope>NUCLEOTIDE SEQUENCE [LARGE SCALE GENOMIC DNA]</scope>
    <source>
        <strain evidence="2 3">DSM 44710</strain>
    </source>
</reference>
<evidence type="ECO:0000256" key="1">
    <source>
        <dbReference type="SAM" id="Coils"/>
    </source>
</evidence>
<dbReference type="RefSeq" id="WP_306828488.1">
    <property type="nucleotide sequence ID" value="NZ_JAUSRA010000001.1"/>
</dbReference>
<proteinExistence type="predicted"/>
<dbReference type="Gene3D" id="3.90.1150.200">
    <property type="match status" value="1"/>
</dbReference>
<dbReference type="Proteomes" id="UP001240984">
    <property type="component" value="Unassembled WGS sequence"/>
</dbReference>
<sequence>MAAKKDDGFTAEERAAMKERAAELKRQKNSATAEADLLAKIAELGDDDRALAERLHALVREHAPQLTAKTYYGMPGWAKDGKVLVFLQPAGKFKTRYATLGFNDNAMLDDGAMWPSAYAITALTPEHEDLVAGLLKRAAG</sequence>
<dbReference type="EMBL" id="JAUSRA010000001">
    <property type="protein sequence ID" value="MDP9793445.1"/>
    <property type="molecule type" value="Genomic_DNA"/>
</dbReference>
<dbReference type="SUPFAM" id="SSF159888">
    <property type="entry name" value="YdhG-like"/>
    <property type="match status" value="1"/>
</dbReference>
<keyword evidence="1" id="KW-0175">Coiled coil</keyword>
<comment type="caution">
    <text evidence="2">The sequence shown here is derived from an EMBL/GenBank/DDBJ whole genome shotgun (WGS) entry which is preliminary data.</text>
</comment>
<evidence type="ECO:0000313" key="2">
    <source>
        <dbReference type="EMBL" id="MDP9793445.1"/>
    </source>
</evidence>